<dbReference type="RefSeq" id="WP_120680087.1">
    <property type="nucleotide sequence ID" value="NZ_RBAL01000008.1"/>
</dbReference>
<dbReference type="CDD" id="cd06170">
    <property type="entry name" value="LuxR_C_like"/>
    <property type="match status" value="1"/>
</dbReference>
<feature type="compositionally biased region" description="Low complexity" evidence="3">
    <location>
        <begin position="117"/>
        <end position="136"/>
    </location>
</feature>
<reference evidence="5 6" key="1">
    <citation type="journal article" date="2014" name="Int. J. Syst. Evol. Microbiol.">
        <title>Streptomyces hoynatensis sp. nov., isolated from deep marine sediment.</title>
        <authorList>
            <person name="Veyisoglu A."/>
            <person name="Sahin N."/>
        </authorList>
    </citation>
    <scope>NUCLEOTIDE SEQUENCE [LARGE SCALE GENOMIC DNA]</scope>
    <source>
        <strain evidence="5 6">KCTC 29097</strain>
    </source>
</reference>
<dbReference type="InterPro" id="IPR041664">
    <property type="entry name" value="AAA_16"/>
</dbReference>
<dbReference type="InterPro" id="IPR027417">
    <property type="entry name" value="P-loop_NTPase"/>
</dbReference>
<protein>
    <submittedName>
        <fullName evidence="5">LuxR family transcriptional regulator</fullName>
    </submittedName>
</protein>
<dbReference type="GO" id="GO:0006355">
    <property type="term" value="P:regulation of DNA-templated transcription"/>
    <property type="evidence" value="ECO:0007669"/>
    <property type="project" value="InterPro"/>
</dbReference>
<dbReference type="Pfam" id="PF13191">
    <property type="entry name" value="AAA_16"/>
    <property type="match status" value="1"/>
</dbReference>
<name>A0A3A9YZR4_9ACTN</name>
<evidence type="ECO:0000313" key="6">
    <source>
        <dbReference type="Proteomes" id="UP000272474"/>
    </source>
</evidence>
<dbReference type="Gene3D" id="1.10.10.10">
    <property type="entry name" value="Winged helix-like DNA-binding domain superfamily/Winged helix DNA-binding domain"/>
    <property type="match status" value="1"/>
</dbReference>
<evidence type="ECO:0000259" key="4">
    <source>
        <dbReference type="PROSITE" id="PS50043"/>
    </source>
</evidence>
<gene>
    <name evidence="5" type="ORF">D7294_15755</name>
</gene>
<dbReference type="GO" id="GO:0003677">
    <property type="term" value="F:DNA binding"/>
    <property type="evidence" value="ECO:0007669"/>
    <property type="project" value="InterPro"/>
</dbReference>
<dbReference type="Proteomes" id="UP000272474">
    <property type="component" value="Unassembled WGS sequence"/>
</dbReference>
<dbReference type="GO" id="GO:0005737">
    <property type="term" value="C:cytoplasm"/>
    <property type="evidence" value="ECO:0007669"/>
    <property type="project" value="TreeGrafter"/>
</dbReference>
<keyword evidence="2" id="KW-0067">ATP-binding</keyword>
<evidence type="ECO:0000256" key="3">
    <source>
        <dbReference type="SAM" id="MobiDB-lite"/>
    </source>
</evidence>
<dbReference type="Pfam" id="PF00196">
    <property type="entry name" value="GerE"/>
    <property type="match status" value="1"/>
</dbReference>
<proteinExistence type="predicted"/>
<dbReference type="GO" id="GO:0004016">
    <property type="term" value="F:adenylate cyclase activity"/>
    <property type="evidence" value="ECO:0007669"/>
    <property type="project" value="TreeGrafter"/>
</dbReference>
<evidence type="ECO:0000256" key="2">
    <source>
        <dbReference type="ARBA" id="ARBA00022840"/>
    </source>
</evidence>
<dbReference type="InterPro" id="IPR016032">
    <property type="entry name" value="Sig_transdc_resp-reg_C-effctor"/>
</dbReference>
<evidence type="ECO:0000313" key="5">
    <source>
        <dbReference type="EMBL" id="RKN41184.1"/>
    </source>
</evidence>
<dbReference type="InterPro" id="IPR000792">
    <property type="entry name" value="Tscrpt_reg_LuxR_C"/>
</dbReference>
<dbReference type="SUPFAM" id="SSF46894">
    <property type="entry name" value="C-terminal effector domain of the bipartite response regulators"/>
    <property type="match status" value="1"/>
</dbReference>
<feature type="domain" description="HTH luxR-type" evidence="4">
    <location>
        <begin position="889"/>
        <end position="954"/>
    </location>
</feature>
<dbReference type="GO" id="GO:0005524">
    <property type="term" value="F:ATP binding"/>
    <property type="evidence" value="ECO:0007669"/>
    <property type="project" value="UniProtKB-KW"/>
</dbReference>
<comment type="caution">
    <text evidence="5">The sequence shown here is derived from an EMBL/GenBank/DDBJ whole genome shotgun (WGS) entry which is preliminary data.</text>
</comment>
<feature type="region of interest" description="Disordered" evidence="3">
    <location>
        <begin position="872"/>
        <end position="895"/>
    </location>
</feature>
<dbReference type="PANTHER" id="PTHR16305:SF35">
    <property type="entry name" value="TRANSCRIPTIONAL ACTIVATOR DOMAIN"/>
    <property type="match status" value="1"/>
</dbReference>
<keyword evidence="1" id="KW-0547">Nucleotide-binding</keyword>
<feature type="region of interest" description="Disordered" evidence="3">
    <location>
        <begin position="103"/>
        <end position="136"/>
    </location>
</feature>
<evidence type="ECO:0000256" key="1">
    <source>
        <dbReference type="ARBA" id="ARBA00022741"/>
    </source>
</evidence>
<keyword evidence="6" id="KW-1185">Reference proteome</keyword>
<dbReference type="OrthoDB" id="3178131at2"/>
<dbReference type="EMBL" id="RBAL01000008">
    <property type="protein sequence ID" value="RKN41184.1"/>
    <property type="molecule type" value="Genomic_DNA"/>
</dbReference>
<dbReference type="InterPro" id="IPR036388">
    <property type="entry name" value="WH-like_DNA-bd_sf"/>
</dbReference>
<dbReference type="SMART" id="SM00421">
    <property type="entry name" value="HTH_LUXR"/>
    <property type="match status" value="1"/>
</dbReference>
<sequence length="956" mass="100653">MLLERSEELSVLRAAVRAAQESRGSTIVVGGQVGSGKSALLQSFAGLAADLGAVVLRASASPVERDYPYGVVRQLLEPLAASAPEAHRDWLLGFAASAPRQAPSRVAGPAQGHRPAGRGLPAALPEPAGDPGEEAAAAGRVARTVGAAVARVAQREPVVLLVDDLQWADEASLVCLTYLAARTEGGNLCLVASVPALQAGIEGASVRHLVRRADRVLTLRPLSQRAVRSLVMDTFREPPTDAFAAACRWMSGGNPLLLRAVLSDLMLNGHRPTDEAVDQVYAARPGTLRDRLFARIRVMPEPLTAVLRALACLGDLAPELAGPLAGLDAVGYEESCAALRALGLLGGRSTPELVHPVVLDAVERATSAAEADALHLAAARLLYRAGYPAHTAGEHLLALPARHDEWAVGVLRAAADSAVELGDAQAAARFLRRGLLDVEPEDRRRGDLLLRLAEVERATDPAASVRHVIEAVDLAGAPWARAEALTRLSPLPLGTAPPSLADVLRTVANELGPPDRLSGADRELALRLEARLRAAEPGDPHEVESAAHRLFSLDQAVCLDSAPGRELLCVLLEFAALSGRIPAAEVIETGRRILASEPATRAYPHTALPMPATALVLAGQPGLVAGWLEGTAGQAGTADPLLAPALKATEALTLIAAGRAEEGAARLLSCVEAVGPRCLEILTTAGLLRAAVGRQIDQTNRAEVAEAVLAAVDGDSRLPVVSVVGRIATVSRAVEQRDFAQAGHHVLDLGRQLERAGWTNPAVVPWRSYAALIRHRAGEAEAAELAAEEFTLAARWGEATAMGRALRVRGTLTPGEEGVALLRDALDILEESPDRSERGRTHLLLGNRLAKAGVSYAEAHLRQGRALLDDCGPSRAHRQEGAPVPPGPHPKSGVDLTNAERRVVELALTGMTNQAIADELEVSCRAVEKHLTSTYRKLDVAGRHALKDVWPLLSPG</sequence>
<dbReference type="SUPFAM" id="SSF52540">
    <property type="entry name" value="P-loop containing nucleoside triphosphate hydrolases"/>
    <property type="match status" value="1"/>
</dbReference>
<dbReference type="PRINTS" id="PR00038">
    <property type="entry name" value="HTHLUXR"/>
</dbReference>
<dbReference type="PROSITE" id="PS50043">
    <property type="entry name" value="HTH_LUXR_2"/>
    <property type="match status" value="1"/>
</dbReference>
<organism evidence="5 6">
    <name type="scientific">Streptomyces hoynatensis</name>
    <dbReference type="NCBI Taxonomy" id="1141874"/>
    <lineage>
        <taxon>Bacteria</taxon>
        <taxon>Bacillati</taxon>
        <taxon>Actinomycetota</taxon>
        <taxon>Actinomycetes</taxon>
        <taxon>Kitasatosporales</taxon>
        <taxon>Streptomycetaceae</taxon>
        <taxon>Streptomyces</taxon>
    </lineage>
</organism>
<accession>A0A3A9YZR4</accession>
<dbReference type="PANTHER" id="PTHR16305">
    <property type="entry name" value="TESTICULAR SOLUBLE ADENYLYL CYCLASE"/>
    <property type="match status" value="1"/>
</dbReference>
<dbReference type="AlphaFoldDB" id="A0A3A9YZR4"/>